<accession>A0ACB7ER55</accession>
<dbReference type="Proteomes" id="UP000805704">
    <property type="component" value="Chromosome 3"/>
</dbReference>
<reference evidence="1" key="1">
    <citation type="submission" date="2020-04" db="EMBL/GenBank/DDBJ databases">
        <title>A chromosome-scale assembly and high-density genetic map of the yellow drum (Nibea albiflora) genome.</title>
        <authorList>
            <person name="Xu D."/>
            <person name="Zhang W."/>
            <person name="Chen R."/>
            <person name="Tan P."/>
            <person name="Wang L."/>
            <person name="Song H."/>
            <person name="Tian L."/>
            <person name="Zhu Q."/>
            <person name="Wang B."/>
        </authorList>
    </citation>
    <scope>NUCLEOTIDE SEQUENCE</scope>
    <source>
        <strain evidence="1">ZJHYS-2018</strain>
    </source>
</reference>
<protein>
    <submittedName>
        <fullName evidence="1">Uncharacterized protein</fullName>
    </submittedName>
</protein>
<name>A0ACB7ER55_NIBAL</name>
<evidence type="ECO:0000313" key="1">
    <source>
        <dbReference type="EMBL" id="KAG8004290.1"/>
    </source>
</evidence>
<evidence type="ECO:0000313" key="2">
    <source>
        <dbReference type="Proteomes" id="UP000805704"/>
    </source>
</evidence>
<comment type="caution">
    <text evidence="1">The sequence shown here is derived from an EMBL/GenBank/DDBJ whole genome shotgun (WGS) entry which is preliminary data.</text>
</comment>
<organism evidence="1 2">
    <name type="scientific">Nibea albiflora</name>
    <name type="common">Yellow drum</name>
    <name type="synonym">Corvina albiflora</name>
    <dbReference type="NCBI Taxonomy" id="240163"/>
    <lineage>
        <taxon>Eukaryota</taxon>
        <taxon>Metazoa</taxon>
        <taxon>Chordata</taxon>
        <taxon>Craniata</taxon>
        <taxon>Vertebrata</taxon>
        <taxon>Euteleostomi</taxon>
        <taxon>Actinopterygii</taxon>
        <taxon>Neopterygii</taxon>
        <taxon>Teleostei</taxon>
        <taxon>Neoteleostei</taxon>
        <taxon>Acanthomorphata</taxon>
        <taxon>Eupercaria</taxon>
        <taxon>Sciaenidae</taxon>
        <taxon>Nibea</taxon>
    </lineage>
</organism>
<sequence length="399" mass="45318">MEEEFGEEEVSREMKPENTVKRRGKKWKMNKLSEDKWGRKEKQREELENESHVDLSEEKIPSQAQAVELLSRFGIHFVRCKARQMVSEDARCCLQNPRVVAMETATNNIKATKFFSKMLPSESKSGYHGNGYKQHQSHKDQKLIVLYYTIGHSLRLSSVPLSLFTRLCYKRHGIEEETDKPNMMENSAESSIAENKIDPADTMEEVDSEIRESRIPEQDNDSADVTEPLRANAESVDPSASGCEPTTKSESEKQLRMFVTLLTARVMNKCNSLKNRSQEIVVAHMKSLINQTMEGLTVPEGFCIDIKGVKKVSKAVMKDLLKTFCSKGVLETLISLEDPVVDKAIVQCLQAHIRSLLCQACKECHSAQLVEGCTPHVCLHCRPAHLHRLDRIRPDLVTF</sequence>
<dbReference type="EMBL" id="CM024791">
    <property type="protein sequence ID" value="KAG8004290.1"/>
    <property type="molecule type" value="Genomic_DNA"/>
</dbReference>
<keyword evidence="2" id="KW-1185">Reference proteome</keyword>
<proteinExistence type="predicted"/>
<gene>
    <name evidence="1" type="ORF">GBF38_009224</name>
</gene>